<evidence type="ECO:0000256" key="3">
    <source>
        <dbReference type="ARBA" id="ARBA00022475"/>
    </source>
</evidence>
<evidence type="ECO:0000256" key="1">
    <source>
        <dbReference type="ARBA" id="ARBA00004651"/>
    </source>
</evidence>
<evidence type="ECO:0000313" key="9">
    <source>
        <dbReference type="Proteomes" id="UP000306790"/>
    </source>
</evidence>
<dbReference type="Proteomes" id="UP000306790">
    <property type="component" value="Unassembled WGS sequence"/>
</dbReference>
<keyword evidence="3" id="KW-1003">Cell membrane</keyword>
<name>A0ABY2PW67_9ENTR</name>
<dbReference type="PANTHER" id="PTHR30250:SF10">
    <property type="entry name" value="LIPOPOLYSACCHARIDE BIOSYNTHESIS PROTEIN WZXC"/>
    <property type="match status" value="1"/>
</dbReference>
<comment type="similarity">
    <text evidence="2">Belongs to the polysaccharide synthase family.</text>
</comment>
<feature type="transmembrane region" description="Helical" evidence="7">
    <location>
        <begin position="173"/>
        <end position="190"/>
    </location>
</feature>
<evidence type="ECO:0000256" key="5">
    <source>
        <dbReference type="ARBA" id="ARBA00022989"/>
    </source>
</evidence>
<keyword evidence="5 7" id="KW-1133">Transmembrane helix</keyword>
<dbReference type="PANTHER" id="PTHR30250">
    <property type="entry name" value="PST FAMILY PREDICTED COLANIC ACID TRANSPORTER"/>
    <property type="match status" value="1"/>
</dbReference>
<keyword evidence="4 7" id="KW-0812">Transmembrane</keyword>
<evidence type="ECO:0000313" key="8">
    <source>
        <dbReference type="EMBL" id="THE38346.1"/>
    </source>
</evidence>
<feature type="transmembrane region" description="Helical" evidence="7">
    <location>
        <begin position="47"/>
        <end position="72"/>
    </location>
</feature>
<dbReference type="RefSeq" id="WP_136345386.1">
    <property type="nucleotide sequence ID" value="NZ_QFVP01000006.1"/>
</dbReference>
<feature type="transmembrane region" description="Helical" evidence="7">
    <location>
        <begin position="392"/>
        <end position="409"/>
    </location>
</feature>
<feature type="transmembrane region" description="Helical" evidence="7">
    <location>
        <begin position="196"/>
        <end position="214"/>
    </location>
</feature>
<evidence type="ECO:0000256" key="6">
    <source>
        <dbReference type="ARBA" id="ARBA00023136"/>
    </source>
</evidence>
<sequence>MNKILSKIGIDQAIKYVLMGRGITVLSGILILYLVSTQLTPEQQGVYYTFSSLVSLQVIFELGLSTVIIQFVSHEMNGLEFSVTKQKFTGNSKNKNRINSLIRMSVKWYAVIGLMILFVIGPIGYFFFLGDVATNVWYSEWITLVIFTAINITFISITSIYEGCGFVEKINRLRFYQSILAGLISIMLLLMNYGLFAVSAMAISGTIVFGSFWIKDVRKLIFSAFVEKTKDHIISWRYEILPMQWRIALSWISGYFIFFIINPIAFKAFGASFAGQLGITMSVCNMVMNIGLAWLTTKCPYWGGVIARKNRLELDRSFILAMKQSLSFICFALFCGCTLLKILDYCNFAIAQRFLPFHLFIAIAIAVVGNHIIACWATYIRAHKIEKMTAPSMLMAILTVVVLTIFSYYKENELFVISYTAMVWVYFVPITFLIYKRFKLSYERQ</sequence>
<evidence type="ECO:0000256" key="4">
    <source>
        <dbReference type="ARBA" id="ARBA00022692"/>
    </source>
</evidence>
<feature type="transmembrane region" description="Helical" evidence="7">
    <location>
        <begin position="415"/>
        <end position="435"/>
    </location>
</feature>
<comment type="caution">
    <text evidence="8">The sequence shown here is derived from an EMBL/GenBank/DDBJ whole genome shotgun (WGS) entry which is preliminary data.</text>
</comment>
<feature type="transmembrane region" description="Helical" evidence="7">
    <location>
        <begin position="277"/>
        <end position="297"/>
    </location>
</feature>
<feature type="transmembrane region" description="Helical" evidence="7">
    <location>
        <begin position="16"/>
        <end position="35"/>
    </location>
</feature>
<reference evidence="8 9" key="1">
    <citation type="submission" date="2018-05" db="EMBL/GenBank/DDBJ databases">
        <title>Isolation and genomic analyses of lactose-positive bacteria from faecal samples of preterm neonates.</title>
        <authorList>
            <person name="Chen Y."/>
            <person name="Brook T.C."/>
            <person name="O'Neill I."/>
            <person name="Soe C.Z."/>
            <person name="Hall L.J."/>
            <person name="Hoyles L."/>
        </authorList>
    </citation>
    <scope>NUCLEOTIDE SEQUENCE [LARGE SCALE GENOMIC DNA]</scope>
    <source>
        <strain evidence="8 9">P080C CL</strain>
    </source>
</reference>
<dbReference type="EMBL" id="QFVP01000006">
    <property type="protein sequence ID" value="THE38346.1"/>
    <property type="molecule type" value="Genomic_DNA"/>
</dbReference>
<gene>
    <name evidence="8" type="ORF">DJ535_11575</name>
</gene>
<keyword evidence="6 7" id="KW-0472">Membrane</keyword>
<feature type="transmembrane region" description="Helical" evidence="7">
    <location>
        <begin position="355"/>
        <end position="380"/>
    </location>
</feature>
<accession>A0ABY2PW67</accession>
<organism evidence="8 9">
    <name type="scientific">Citrobacter murliniae</name>
    <dbReference type="NCBI Taxonomy" id="67829"/>
    <lineage>
        <taxon>Bacteria</taxon>
        <taxon>Pseudomonadati</taxon>
        <taxon>Pseudomonadota</taxon>
        <taxon>Gammaproteobacteria</taxon>
        <taxon>Enterobacterales</taxon>
        <taxon>Enterobacteriaceae</taxon>
        <taxon>Citrobacter</taxon>
        <taxon>Citrobacter freundii complex</taxon>
    </lineage>
</organism>
<evidence type="ECO:0000256" key="7">
    <source>
        <dbReference type="SAM" id="Phobius"/>
    </source>
</evidence>
<feature type="transmembrane region" description="Helical" evidence="7">
    <location>
        <begin position="108"/>
        <end position="129"/>
    </location>
</feature>
<keyword evidence="9" id="KW-1185">Reference proteome</keyword>
<feature type="transmembrane region" description="Helical" evidence="7">
    <location>
        <begin position="318"/>
        <end position="343"/>
    </location>
</feature>
<comment type="subcellular location">
    <subcellularLocation>
        <location evidence="1">Cell membrane</location>
        <topology evidence="1">Multi-pass membrane protein</topology>
    </subcellularLocation>
</comment>
<dbReference type="InterPro" id="IPR050833">
    <property type="entry name" value="Poly_Biosynth_Transport"/>
</dbReference>
<evidence type="ECO:0000256" key="2">
    <source>
        <dbReference type="ARBA" id="ARBA00007430"/>
    </source>
</evidence>
<evidence type="ECO:0008006" key="10">
    <source>
        <dbReference type="Google" id="ProtNLM"/>
    </source>
</evidence>
<proteinExistence type="inferred from homology"/>
<protein>
    <recommendedName>
        <fullName evidence="10">Polysaccharide biosynthesis protein</fullName>
    </recommendedName>
</protein>
<feature type="transmembrane region" description="Helical" evidence="7">
    <location>
        <begin position="247"/>
        <end position="265"/>
    </location>
</feature>
<feature type="transmembrane region" description="Helical" evidence="7">
    <location>
        <begin position="141"/>
        <end position="161"/>
    </location>
</feature>